<dbReference type="STRING" id="493475.GARC_1742"/>
<dbReference type="EMBL" id="BAEO01000021">
    <property type="protein sequence ID" value="GAC18714.1"/>
    <property type="molecule type" value="Genomic_DNA"/>
</dbReference>
<evidence type="ECO:0000256" key="1">
    <source>
        <dbReference type="ARBA" id="ARBA00003475"/>
    </source>
</evidence>
<sequence>MDLLNFTSDVMALFLMWLFVNASIHKLQVDNRNYYQQLFSDYGLRNKNIAIALCYFLGVVEMTLAFTILFEATRSQAAILSVLLLSVYLIGMTVQLIQGKRDMSCGCSGANSQLKISWPLIIRNGVLIVLTLNCTLPGAGFPPQLWFAVLMASGFMILTYSCVENLIVNAQKISILRAY</sequence>
<feature type="transmembrane region" description="Helical" evidence="8">
    <location>
        <begin position="76"/>
        <end position="97"/>
    </location>
</feature>
<feature type="transmembrane region" description="Helical" evidence="8">
    <location>
        <begin position="118"/>
        <end position="139"/>
    </location>
</feature>
<feature type="transmembrane region" description="Helical" evidence="8">
    <location>
        <begin position="6"/>
        <end position="27"/>
    </location>
</feature>
<evidence type="ECO:0000313" key="11">
    <source>
        <dbReference type="Proteomes" id="UP000006327"/>
    </source>
</evidence>
<accession>K6XDJ4</accession>
<keyword evidence="6 8" id="KW-1133">Transmembrane helix</keyword>
<dbReference type="GO" id="GO:0030416">
    <property type="term" value="P:methylamine metabolic process"/>
    <property type="evidence" value="ECO:0007669"/>
    <property type="project" value="InterPro"/>
</dbReference>
<evidence type="ECO:0000256" key="4">
    <source>
        <dbReference type="ARBA" id="ARBA00019078"/>
    </source>
</evidence>
<dbReference type="UniPathway" id="UPA00895"/>
<dbReference type="AlphaFoldDB" id="K6XDJ4"/>
<evidence type="ECO:0000256" key="5">
    <source>
        <dbReference type="ARBA" id="ARBA00022692"/>
    </source>
</evidence>
<evidence type="ECO:0000259" key="9">
    <source>
        <dbReference type="Pfam" id="PF07291"/>
    </source>
</evidence>
<organism evidence="10 11">
    <name type="scientific">Paraglaciecola arctica BSs20135</name>
    <dbReference type="NCBI Taxonomy" id="493475"/>
    <lineage>
        <taxon>Bacteria</taxon>
        <taxon>Pseudomonadati</taxon>
        <taxon>Pseudomonadota</taxon>
        <taxon>Gammaproteobacteria</taxon>
        <taxon>Alteromonadales</taxon>
        <taxon>Alteromonadaceae</taxon>
        <taxon>Paraglaciecola</taxon>
    </lineage>
</organism>
<gene>
    <name evidence="10" type="ORF">GARC_1742</name>
</gene>
<evidence type="ECO:0000313" key="10">
    <source>
        <dbReference type="EMBL" id="GAC18714.1"/>
    </source>
</evidence>
<protein>
    <recommendedName>
        <fullName evidence="4">Methylamine utilization protein MauE</fullName>
    </recommendedName>
</protein>
<comment type="pathway">
    <text evidence="3">One-carbon metabolism; methylamine degradation.</text>
</comment>
<dbReference type="RefSeq" id="WP_007618793.1">
    <property type="nucleotide sequence ID" value="NZ_BAEO01000021.1"/>
</dbReference>
<feature type="domain" description="Methylamine utilisation protein MauE" evidence="9">
    <location>
        <begin position="7"/>
        <end position="134"/>
    </location>
</feature>
<feature type="transmembrane region" description="Helical" evidence="8">
    <location>
        <begin position="48"/>
        <end position="70"/>
    </location>
</feature>
<dbReference type="OrthoDB" id="5739837at2"/>
<keyword evidence="5 8" id="KW-0812">Transmembrane</keyword>
<evidence type="ECO:0000256" key="8">
    <source>
        <dbReference type="SAM" id="Phobius"/>
    </source>
</evidence>
<comment type="function">
    <text evidence="1">May be specifically involved in the processing, transport, and/or maturation of the MADH beta-subunit.</text>
</comment>
<keyword evidence="7 8" id="KW-0472">Membrane</keyword>
<keyword evidence="11" id="KW-1185">Reference proteome</keyword>
<evidence type="ECO:0000256" key="6">
    <source>
        <dbReference type="ARBA" id="ARBA00022989"/>
    </source>
</evidence>
<dbReference type="eggNOG" id="ENOG5033A57">
    <property type="taxonomic scope" value="Bacteria"/>
</dbReference>
<evidence type="ECO:0000256" key="7">
    <source>
        <dbReference type="ARBA" id="ARBA00023136"/>
    </source>
</evidence>
<dbReference type="GO" id="GO:0016020">
    <property type="term" value="C:membrane"/>
    <property type="evidence" value="ECO:0007669"/>
    <property type="project" value="UniProtKB-SubCell"/>
</dbReference>
<proteinExistence type="predicted"/>
<evidence type="ECO:0000256" key="3">
    <source>
        <dbReference type="ARBA" id="ARBA00004856"/>
    </source>
</evidence>
<comment type="subcellular location">
    <subcellularLocation>
        <location evidence="2">Membrane</location>
        <topology evidence="2">Multi-pass membrane protein</topology>
    </subcellularLocation>
</comment>
<dbReference type="Proteomes" id="UP000006327">
    <property type="component" value="Unassembled WGS sequence"/>
</dbReference>
<name>K6XDJ4_9ALTE</name>
<dbReference type="InterPro" id="IPR009908">
    <property type="entry name" value="Methylamine_util_MauE"/>
</dbReference>
<reference evidence="10 11" key="1">
    <citation type="journal article" date="2017" name="Antonie Van Leeuwenhoek">
        <title>Rhizobium rhizosphaerae sp. nov., a novel species isolated from rice rhizosphere.</title>
        <authorList>
            <person name="Zhao J.J."/>
            <person name="Zhang J."/>
            <person name="Zhang R.J."/>
            <person name="Zhang C.W."/>
            <person name="Yin H.Q."/>
            <person name="Zhang X.X."/>
        </authorList>
    </citation>
    <scope>NUCLEOTIDE SEQUENCE [LARGE SCALE GENOMIC DNA]</scope>
    <source>
        <strain evidence="10 11">BSs20135</strain>
    </source>
</reference>
<dbReference type="Pfam" id="PF07291">
    <property type="entry name" value="MauE"/>
    <property type="match status" value="1"/>
</dbReference>
<comment type="caution">
    <text evidence="10">The sequence shown here is derived from an EMBL/GenBank/DDBJ whole genome shotgun (WGS) entry which is preliminary data.</text>
</comment>
<evidence type="ECO:0000256" key="2">
    <source>
        <dbReference type="ARBA" id="ARBA00004141"/>
    </source>
</evidence>
<feature type="transmembrane region" description="Helical" evidence="8">
    <location>
        <begin position="145"/>
        <end position="167"/>
    </location>
</feature>